<organism evidence="2 3">
    <name type="scientific">Listeria phage vB_Liva_VAfA18</name>
    <dbReference type="NCBI Taxonomy" id="2712945"/>
    <lineage>
        <taxon>Viruses</taxon>
        <taxon>Duplodnaviria</taxon>
        <taxon>Heunggongvirae</taxon>
        <taxon>Uroviricota</taxon>
        <taxon>Caudoviricetes</taxon>
        <taxon>Herelleviridae</taxon>
        <taxon>Jasinskavirinae</taxon>
        <taxon>Pecentumvirus</taxon>
        <taxon>Pecentumvirus list36</taxon>
    </lineage>
</organism>
<sequence>MIVANNTRGNLPRGYTALGDGSESHKTVERALRGYYTVDFSNIYEHMTERDLEVRQAYAKDLISQRTGIPLDMILFRKKTEKQTLTAIDEVFYVKQGVKTIGKVSIRSQRLLSSNMLIIIYMSKSHMPRVVRNTGMKTYTKRSKSDIRVAKRQRKTTKRQSY</sequence>
<protein>
    <submittedName>
        <fullName evidence="2">Uncharacterized protein</fullName>
    </submittedName>
</protein>
<evidence type="ECO:0000313" key="3">
    <source>
        <dbReference type="Proteomes" id="UP000609966"/>
    </source>
</evidence>
<gene>
    <name evidence="2" type="ORF">vBLivaVAfA18_169</name>
</gene>
<feature type="region of interest" description="Disordered" evidence="1">
    <location>
        <begin position="141"/>
        <end position="162"/>
    </location>
</feature>
<evidence type="ECO:0000256" key="1">
    <source>
        <dbReference type="SAM" id="MobiDB-lite"/>
    </source>
</evidence>
<evidence type="ECO:0000313" key="2">
    <source>
        <dbReference type="EMBL" id="QIG61093.1"/>
    </source>
</evidence>
<name>A0A858EA07_9CAUD</name>
<reference evidence="2" key="1">
    <citation type="submission" date="2020-01" db="EMBL/GenBank/DDBJ databases">
        <title>Comparative genomic and phylogenetic analyses of the P100virus genus of Listeria bacteriophages and report of two new members.</title>
        <authorList>
            <person name="Blanco Fernandez M.D."/>
            <person name="Barrios M.E."/>
            <person name="Mbayed V.A."/>
            <person name="Klumpp J."/>
        </authorList>
    </citation>
    <scope>NUCLEOTIDE SEQUENCE</scope>
</reference>
<dbReference type="Proteomes" id="UP000609966">
    <property type="component" value="Segment"/>
</dbReference>
<feature type="compositionally biased region" description="Basic residues" evidence="1">
    <location>
        <begin position="150"/>
        <end position="162"/>
    </location>
</feature>
<accession>A0A858EA07</accession>
<dbReference type="EMBL" id="MN939540">
    <property type="protein sequence ID" value="QIG61093.1"/>
    <property type="molecule type" value="Genomic_DNA"/>
</dbReference>
<proteinExistence type="predicted"/>